<evidence type="ECO:0000313" key="10">
    <source>
        <dbReference type="Proteomes" id="UP001210925"/>
    </source>
</evidence>
<keyword evidence="10" id="KW-1185">Reference proteome</keyword>
<keyword evidence="2" id="KW-0808">Transferase</keyword>
<protein>
    <recommendedName>
        <fullName evidence="8">Protein kinase domain-containing protein</fullName>
    </recommendedName>
</protein>
<feature type="compositionally biased region" description="Low complexity" evidence="7">
    <location>
        <begin position="765"/>
        <end position="774"/>
    </location>
</feature>
<evidence type="ECO:0000256" key="3">
    <source>
        <dbReference type="ARBA" id="ARBA00022741"/>
    </source>
</evidence>
<feature type="binding site" evidence="6">
    <location>
        <position position="310"/>
    </location>
    <ligand>
        <name>ATP</name>
        <dbReference type="ChEBI" id="CHEBI:30616"/>
    </ligand>
</feature>
<dbReference type="SMART" id="SM00220">
    <property type="entry name" value="S_TKc"/>
    <property type="match status" value="1"/>
</dbReference>
<feature type="region of interest" description="Disordered" evidence="7">
    <location>
        <begin position="552"/>
        <end position="574"/>
    </location>
</feature>
<keyword evidence="5 6" id="KW-0067">ATP-binding</keyword>
<dbReference type="Gene3D" id="3.30.200.20">
    <property type="entry name" value="Phosphorylase Kinase, domain 1"/>
    <property type="match status" value="1"/>
</dbReference>
<reference evidence="9" key="1">
    <citation type="submission" date="2020-05" db="EMBL/GenBank/DDBJ databases">
        <title>Phylogenomic resolution of chytrid fungi.</title>
        <authorList>
            <person name="Stajich J.E."/>
            <person name="Amses K."/>
            <person name="Simmons R."/>
            <person name="Seto K."/>
            <person name="Myers J."/>
            <person name="Bonds A."/>
            <person name="Quandt C.A."/>
            <person name="Barry K."/>
            <person name="Liu P."/>
            <person name="Grigoriev I."/>
            <person name="Longcore J.E."/>
            <person name="James T.Y."/>
        </authorList>
    </citation>
    <scope>NUCLEOTIDE SEQUENCE</scope>
    <source>
        <strain evidence="9">PLAUS21</strain>
    </source>
</reference>
<evidence type="ECO:0000256" key="5">
    <source>
        <dbReference type="ARBA" id="ARBA00022840"/>
    </source>
</evidence>
<feature type="compositionally biased region" description="Basic and acidic residues" evidence="7">
    <location>
        <begin position="781"/>
        <end position="798"/>
    </location>
</feature>
<evidence type="ECO:0000313" key="9">
    <source>
        <dbReference type="EMBL" id="KAJ3260810.1"/>
    </source>
</evidence>
<dbReference type="GO" id="GO:0007186">
    <property type="term" value="P:G protein-coupled receptor signaling pathway"/>
    <property type="evidence" value="ECO:0007669"/>
    <property type="project" value="TreeGrafter"/>
</dbReference>
<dbReference type="GO" id="GO:0008757">
    <property type="term" value="F:S-adenosylmethionine-dependent methyltransferase activity"/>
    <property type="evidence" value="ECO:0007669"/>
    <property type="project" value="InterPro"/>
</dbReference>
<dbReference type="GO" id="GO:0004703">
    <property type="term" value="F:G protein-coupled receptor kinase activity"/>
    <property type="evidence" value="ECO:0007669"/>
    <property type="project" value="TreeGrafter"/>
</dbReference>
<dbReference type="PANTHER" id="PTHR24355">
    <property type="entry name" value="G PROTEIN-COUPLED RECEPTOR KINASE/RIBOSOMAL PROTEIN S6 KINASE"/>
    <property type="match status" value="1"/>
</dbReference>
<evidence type="ECO:0000256" key="7">
    <source>
        <dbReference type="SAM" id="MobiDB-lite"/>
    </source>
</evidence>
<accession>A0AAD5YAE3</accession>
<gene>
    <name evidence="9" type="ORF">HK103_007373</name>
</gene>
<dbReference type="InterPro" id="IPR000719">
    <property type="entry name" value="Prot_kinase_dom"/>
</dbReference>
<dbReference type="PROSITE" id="PS00107">
    <property type="entry name" value="PROTEIN_KINASE_ATP"/>
    <property type="match status" value="1"/>
</dbReference>
<organism evidence="9 10">
    <name type="scientific">Boothiomyces macroporosus</name>
    <dbReference type="NCBI Taxonomy" id="261099"/>
    <lineage>
        <taxon>Eukaryota</taxon>
        <taxon>Fungi</taxon>
        <taxon>Fungi incertae sedis</taxon>
        <taxon>Chytridiomycota</taxon>
        <taxon>Chytridiomycota incertae sedis</taxon>
        <taxon>Chytridiomycetes</taxon>
        <taxon>Rhizophydiales</taxon>
        <taxon>Terramycetaceae</taxon>
        <taxon>Boothiomyces</taxon>
    </lineage>
</organism>
<feature type="compositionally biased region" description="Polar residues" evidence="7">
    <location>
        <begin position="865"/>
        <end position="874"/>
    </location>
</feature>
<sequence>MRNPKVFGILGIGIYGATVYASYHAYKIYNLPAVSPQAHLPENQKKCSQVYDRIAKEYDSKLDWDEYLMGLPSKRMYLAEKAYGNVLEVSAGTGRNLEYYKPDNIANLTITDSSSAMLELALVKFRNFRQQFEKLGVNFQFKLAESEKLEFSDNSFDSVIDTFGLCSHSDPIQALKEMGRVCKKDGRIFLLEHGRGLKDALVGAAIFLVSENPDLPHLPFLLLHQCFINATGMKNGEKEFPFYNSKWAIHHPPWMERMKVTDTNIVDISHFKLQQVIGKGGFGMVRIVSKRDTKQKYALKYINKKKCIKKGAVRNIFRERLILEKCDHPFIINLQFAFQDDEHMFMVIDLALGGDLRYHLMRIGSLPEQTVRIYAAEISSALHYLHGQNIIHRYLIPNPSDLKPENLLLDDEGHIHVTDFNVAIMLDEKIPTSKSGTTAYMDKKTPVERAIRDRNVVFPNPKDLQPEYYPITESRFRTAFINGLLNKNVSERLGCGPDGINEIKEHPWMQQLDWNAMERKEIIPEFIPDPSQNNYDFGAALEELLYESSPLGSKPVKKRKPKNQVPPTLASLWEDDGQVPNTALAKKEKTEKDLDYIELYFESYIKPQRLLDGKQKKSNAKSATAPAQKLQYTNYVKKDKTPSFWESALRPSRQSKPSRAESKPEGTQSKLRAFQREYFSLSQNSMINNRYKQDQSAFQDRFPENLAKISKTDSNATISKQQKPDLEAMYQQEQMAFKTAYKAVRNHGSTSTLGKSTEDLHHSRSNSIDINENIPPIPDSLKYRDPAVRNVKPKELQKRGIPMSLSAPSPPPVEFHQYSFSPVQSHIQNDSMNLQSPSTPPKSSQRYDLLDMNMQGLHLDFPENPQRSPTSASPPTEYAQRKIPRKPFQGNY</sequence>
<dbReference type="InterPro" id="IPR011009">
    <property type="entry name" value="Kinase-like_dom_sf"/>
</dbReference>
<dbReference type="SUPFAM" id="SSF53335">
    <property type="entry name" value="S-adenosyl-L-methionine-dependent methyltransferases"/>
    <property type="match status" value="1"/>
</dbReference>
<dbReference type="AlphaFoldDB" id="A0AAD5YAE3"/>
<proteinExistence type="predicted"/>
<evidence type="ECO:0000256" key="2">
    <source>
        <dbReference type="ARBA" id="ARBA00022679"/>
    </source>
</evidence>
<dbReference type="Gene3D" id="1.10.510.10">
    <property type="entry name" value="Transferase(Phosphotransferase) domain 1"/>
    <property type="match status" value="2"/>
</dbReference>
<dbReference type="Proteomes" id="UP001210925">
    <property type="component" value="Unassembled WGS sequence"/>
</dbReference>
<feature type="region of interest" description="Disordered" evidence="7">
    <location>
        <begin position="643"/>
        <end position="671"/>
    </location>
</feature>
<dbReference type="PANTHER" id="PTHR24355:SF30">
    <property type="entry name" value="SERINE_THREONINE-PROTEIN KINASE 32B ISOFORM X1"/>
    <property type="match status" value="1"/>
</dbReference>
<dbReference type="InterPro" id="IPR029063">
    <property type="entry name" value="SAM-dependent_MTases_sf"/>
</dbReference>
<feature type="domain" description="Protein kinase" evidence="8">
    <location>
        <begin position="271"/>
        <end position="679"/>
    </location>
</feature>
<dbReference type="PROSITE" id="PS50011">
    <property type="entry name" value="PROTEIN_KINASE_DOM"/>
    <property type="match status" value="1"/>
</dbReference>
<dbReference type="Pfam" id="PF08241">
    <property type="entry name" value="Methyltransf_11"/>
    <property type="match status" value="1"/>
</dbReference>
<evidence type="ECO:0000256" key="4">
    <source>
        <dbReference type="ARBA" id="ARBA00022777"/>
    </source>
</evidence>
<keyword evidence="3 6" id="KW-0547">Nucleotide-binding</keyword>
<evidence type="ECO:0000256" key="6">
    <source>
        <dbReference type="PROSITE-ProRule" id="PRU10141"/>
    </source>
</evidence>
<dbReference type="GO" id="GO:0009966">
    <property type="term" value="P:regulation of signal transduction"/>
    <property type="evidence" value="ECO:0007669"/>
    <property type="project" value="TreeGrafter"/>
</dbReference>
<comment type="caution">
    <text evidence="9">The sequence shown here is derived from an EMBL/GenBank/DDBJ whole genome shotgun (WGS) entry which is preliminary data.</text>
</comment>
<keyword evidence="1" id="KW-0723">Serine/threonine-protein kinase</keyword>
<feature type="region of interest" description="Disordered" evidence="7">
    <location>
        <begin position="829"/>
        <end position="892"/>
    </location>
</feature>
<evidence type="ECO:0000256" key="1">
    <source>
        <dbReference type="ARBA" id="ARBA00022527"/>
    </source>
</evidence>
<keyword evidence="4" id="KW-0418">Kinase</keyword>
<dbReference type="SUPFAM" id="SSF56112">
    <property type="entry name" value="Protein kinase-like (PK-like)"/>
    <property type="match status" value="1"/>
</dbReference>
<name>A0AAD5YAE3_9FUNG</name>
<dbReference type="Gene3D" id="3.40.50.150">
    <property type="entry name" value="Vaccinia Virus protein VP39"/>
    <property type="match status" value="1"/>
</dbReference>
<dbReference type="CDD" id="cd02440">
    <property type="entry name" value="AdoMet_MTases"/>
    <property type="match status" value="1"/>
</dbReference>
<dbReference type="InterPro" id="IPR017441">
    <property type="entry name" value="Protein_kinase_ATP_BS"/>
</dbReference>
<dbReference type="Pfam" id="PF00069">
    <property type="entry name" value="Pkinase"/>
    <property type="match status" value="1"/>
</dbReference>
<evidence type="ECO:0000259" key="8">
    <source>
        <dbReference type="PROSITE" id="PS50011"/>
    </source>
</evidence>
<dbReference type="FunFam" id="3.30.200.20:FF:000354">
    <property type="entry name" value="AGC/YANK protein kinase"/>
    <property type="match status" value="1"/>
</dbReference>
<dbReference type="EMBL" id="JADGKB010000009">
    <property type="protein sequence ID" value="KAJ3260810.1"/>
    <property type="molecule type" value="Genomic_DNA"/>
</dbReference>
<feature type="compositionally biased region" description="Polar residues" evidence="7">
    <location>
        <begin position="829"/>
        <end position="846"/>
    </location>
</feature>
<dbReference type="GO" id="GO:0005524">
    <property type="term" value="F:ATP binding"/>
    <property type="evidence" value="ECO:0007669"/>
    <property type="project" value="UniProtKB-UniRule"/>
</dbReference>
<dbReference type="GO" id="GO:0001664">
    <property type="term" value="F:G protein-coupled receptor binding"/>
    <property type="evidence" value="ECO:0007669"/>
    <property type="project" value="TreeGrafter"/>
</dbReference>
<dbReference type="InterPro" id="IPR013216">
    <property type="entry name" value="Methyltransf_11"/>
</dbReference>
<feature type="region of interest" description="Disordered" evidence="7">
    <location>
        <begin position="748"/>
        <end position="817"/>
    </location>
</feature>